<dbReference type="InterPro" id="IPR003753">
    <property type="entry name" value="Exonuc_VII_L"/>
</dbReference>
<dbReference type="Pfam" id="PF02601">
    <property type="entry name" value="Exonuc_VII_L"/>
    <property type="match status" value="1"/>
</dbReference>
<keyword evidence="4 5" id="KW-0269">Exonuclease</keyword>
<dbReference type="PANTHER" id="PTHR30008:SF0">
    <property type="entry name" value="EXODEOXYRIBONUCLEASE 7 LARGE SUBUNIT"/>
    <property type="match status" value="1"/>
</dbReference>
<comment type="similarity">
    <text evidence="5 6">Belongs to the XseA family.</text>
</comment>
<accession>A0A2G6K9H5</accession>
<evidence type="ECO:0000256" key="3">
    <source>
        <dbReference type="ARBA" id="ARBA00022801"/>
    </source>
</evidence>
<evidence type="ECO:0000256" key="1">
    <source>
        <dbReference type="ARBA" id="ARBA00022490"/>
    </source>
</evidence>
<evidence type="ECO:0000313" key="11">
    <source>
        <dbReference type="Proteomes" id="UP000230914"/>
    </source>
</evidence>
<gene>
    <name evidence="5 10" type="primary">xseA</name>
    <name evidence="10" type="ORF">CSA55_03755</name>
</gene>
<dbReference type="GO" id="GO:0005737">
    <property type="term" value="C:cytoplasm"/>
    <property type="evidence" value="ECO:0007669"/>
    <property type="project" value="UniProtKB-SubCell"/>
</dbReference>
<dbReference type="InterPro" id="IPR025824">
    <property type="entry name" value="OB-fold_nuc-bd_dom"/>
</dbReference>
<comment type="subunit">
    <text evidence="5">Heterooligomer composed of large and small subunits.</text>
</comment>
<feature type="domain" description="OB-fold nucleic acid binding" evidence="9">
    <location>
        <begin position="22"/>
        <end position="125"/>
    </location>
</feature>
<evidence type="ECO:0000256" key="5">
    <source>
        <dbReference type="HAMAP-Rule" id="MF_00378"/>
    </source>
</evidence>
<proteinExistence type="inferred from homology"/>
<evidence type="ECO:0000313" key="10">
    <source>
        <dbReference type="EMBL" id="PIE32295.1"/>
    </source>
</evidence>
<dbReference type="AlphaFoldDB" id="A0A2G6K9H5"/>
<keyword evidence="2 5" id="KW-0540">Nuclease</keyword>
<dbReference type="GO" id="GO:0003676">
    <property type="term" value="F:nucleic acid binding"/>
    <property type="evidence" value="ECO:0007669"/>
    <property type="project" value="InterPro"/>
</dbReference>
<comment type="subcellular location">
    <subcellularLocation>
        <location evidence="5 6">Cytoplasm</location>
    </subcellularLocation>
</comment>
<dbReference type="PANTHER" id="PTHR30008">
    <property type="entry name" value="EXODEOXYRIBONUCLEASE 7 LARGE SUBUNIT"/>
    <property type="match status" value="1"/>
</dbReference>
<comment type="function">
    <text evidence="5">Bidirectionally degrades single-stranded DNA into large acid-insoluble oligonucleotides, which are then degraded further into small acid-soluble oligonucleotides.</text>
</comment>
<organism evidence="10 11">
    <name type="scientific">Ilumatobacter coccineus</name>
    <dbReference type="NCBI Taxonomy" id="467094"/>
    <lineage>
        <taxon>Bacteria</taxon>
        <taxon>Bacillati</taxon>
        <taxon>Actinomycetota</taxon>
        <taxon>Acidimicrobiia</taxon>
        <taxon>Acidimicrobiales</taxon>
        <taxon>Ilumatobacteraceae</taxon>
        <taxon>Ilumatobacter</taxon>
    </lineage>
</organism>
<dbReference type="GO" id="GO:0006308">
    <property type="term" value="P:DNA catabolic process"/>
    <property type="evidence" value="ECO:0007669"/>
    <property type="project" value="UniProtKB-UniRule"/>
</dbReference>
<dbReference type="CDD" id="cd04489">
    <property type="entry name" value="ExoVII_LU_OBF"/>
    <property type="match status" value="1"/>
</dbReference>
<dbReference type="NCBIfam" id="TIGR00237">
    <property type="entry name" value="xseA"/>
    <property type="match status" value="1"/>
</dbReference>
<keyword evidence="1 5" id="KW-0963">Cytoplasm</keyword>
<evidence type="ECO:0000256" key="6">
    <source>
        <dbReference type="RuleBase" id="RU004355"/>
    </source>
</evidence>
<evidence type="ECO:0000256" key="7">
    <source>
        <dbReference type="SAM" id="MobiDB-lite"/>
    </source>
</evidence>
<comment type="catalytic activity">
    <reaction evidence="5 6">
        <text>Exonucleolytic cleavage in either 5'- to 3'- or 3'- to 5'-direction to yield nucleoside 5'-phosphates.</text>
        <dbReference type="EC" id="3.1.11.6"/>
    </reaction>
</comment>
<name>A0A2G6K9H5_9ACTN</name>
<feature type="region of interest" description="Disordered" evidence="7">
    <location>
        <begin position="1"/>
        <end position="20"/>
    </location>
</feature>
<dbReference type="GO" id="GO:0008855">
    <property type="term" value="F:exodeoxyribonuclease VII activity"/>
    <property type="evidence" value="ECO:0007669"/>
    <property type="project" value="UniProtKB-UniRule"/>
</dbReference>
<dbReference type="Proteomes" id="UP000230914">
    <property type="component" value="Unassembled WGS sequence"/>
</dbReference>
<dbReference type="GO" id="GO:0009318">
    <property type="term" value="C:exodeoxyribonuclease VII complex"/>
    <property type="evidence" value="ECO:0007669"/>
    <property type="project" value="UniProtKB-UniRule"/>
</dbReference>
<feature type="domain" description="Exonuclease VII large subunit C-terminal" evidence="8">
    <location>
        <begin position="150"/>
        <end position="441"/>
    </location>
</feature>
<dbReference type="Pfam" id="PF13742">
    <property type="entry name" value="tRNA_anti_2"/>
    <property type="match status" value="1"/>
</dbReference>
<reference evidence="10 11" key="1">
    <citation type="submission" date="2017-10" db="EMBL/GenBank/DDBJ databases">
        <title>Novel microbial diversity and functional potential in the marine mammal oral microbiome.</title>
        <authorList>
            <person name="Dudek N.K."/>
            <person name="Sun C.L."/>
            <person name="Burstein D."/>
            <person name="Kantor R.S."/>
            <person name="Aliaga Goltsman D.S."/>
            <person name="Bik E.M."/>
            <person name="Thomas B.C."/>
            <person name="Banfield J.F."/>
            <person name="Relman D.A."/>
        </authorList>
    </citation>
    <scope>NUCLEOTIDE SEQUENCE [LARGE SCALE GENOMIC DNA]</scope>
    <source>
        <strain evidence="10">DOLJORAL78_61_10</strain>
    </source>
</reference>
<dbReference type="EC" id="3.1.11.6" evidence="5"/>
<comment type="caution">
    <text evidence="10">The sequence shown here is derived from an EMBL/GenBank/DDBJ whole genome shotgun (WGS) entry which is preliminary data.</text>
</comment>
<evidence type="ECO:0000256" key="2">
    <source>
        <dbReference type="ARBA" id="ARBA00022722"/>
    </source>
</evidence>
<keyword evidence="3 5" id="KW-0378">Hydrolase</keyword>
<evidence type="ECO:0000259" key="9">
    <source>
        <dbReference type="Pfam" id="PF13742"/>
    </source>
</evidence>
<dbReference type="InterPro" id="IPR020579">
    <property type="entry name" value="Exonuc_VII_lsu_C"/>
</dbReference>
<protein>
    <recommendedName>
        <fullName evidence="5">Exodeoxyribonuclease 7 large subunit</fullName>
        <ecNumber evidence="5">3.1.11.6</ecNumber>
    </recommendedName>
    <alternativeName>
        <fullName evidence="5">Exodeoxyribonuclease VII large subunit</fullName>
        <shortName evidence="5">Exonuclease VII large subunit</shortName>
    </alternativeName>
</protein>
<evidence type="ECO:0000259" key="8">
    <source>
        <dbReference type="Pfam" id="PF02601"/>
    </source>
</evidence>
<dbReference type="EMBL" id="PDSL01000051">
    <property type="protein sequence ID" value="PIE32295.1"/>
    <property type="molecule type" value="Genomic_DNA"/>
</dbReference>
<sequence>MMDHALFSSPSTPSGPSDASTYSVSELARAINDRLRAGFPDGVWVRGEIDGLRRVGAHTYFQLVEDSPDGHAVISVALFAPVMKRIRPVLATHRIELADGMKVRIRGDLDLYAKSGRLSLKMSDVDPHFTLGDLSAARDQLIQRLVAAGLFDANRRLVLSPVPIRVGVITSIGSAAWHDFHDELAHSGYGFELEVCDTRVQGEHAPAGVVAALATLAHRPDPLDCVVIIRGGGSRTDLAAFDAEEIATAIATSPLPVLTGIGHEIDRSVADEVAYRAFKTPTACAGGLIDAVAEFSVSLENRWQSIARRANDAVIAAETRVNDLAHRISRHTTTAVERADQRLVSRCDRLVRVAHQVIDSADDRLAQRTAALVAAGPRALAVESERLDQRAVRLDLLNPANLLRRGWSITRTADRSVVRSVDDLRPGDHLITSLADGEITSRIEDS</sequence>
<evidence type="ECO:0000256" key="4">
    <source>
        <dbReference type="ARBA" id="ARBA00022839"/>
    </source>
</evidence>
<feature type="compositionally biased region" description="Polar residues" evidence="7">
    <location>
        <begin position="8"/>
        <end position="20"/>
    </location>
</feature>
<dbReference type="HAMAP" id="MF_00378">
    <property type="entry name" value="Exonuc_7_L"/>
    <property type="match status" value="1"/>
</dbReference>